<dbReference type="RefSeq" id="WP_344825174.1">
    <property type="nucleotide sequence ID" value="NZ_BAABEZ010000022.1"/>
</dbReference>
<evidence type="ECO:0000313" key="2">
    <source>
        <dbReference type="EMBL" id="GAA4454333.1"/>
    </source>
</evidence>
<gene>
    <name evidence="2" type="ORF">GCM10023092_16200</name>
</gene>
<feature type="transmembrane region" description="Helical" evidence="1">
    <location>
        <begin position="9"/>
        <end position="27"/>
    </location>
</feature>
<keyword evidence="3" id="KW-1185">Reference proteome</keyword>
<dbReference type="SUPFAM" id="SSF111384">
    <property type="entry name" value="OmpH-like"/>
    <property type="match status" value="1"/>
</dbReference>
<sequence length="162" mass="18093">MKKLAVDRIFIAIAVLVSTVALIISISPSKSDGPVYIDIGRLVGGYKFKKDMELEGQSNLYKIRNTVDSLKLINQTNPSPLLATQLTNAQNAFDKYQAYLEQDMTAKVWERLNPQLEEFGKEMGYRIIIGANGRGTVLYGSSSIDVTEKAIEFVNHKYEKGN</sequence>
<name>A0ABP8MQE3_9BACT</name>
<dbReference type="Pfam" id="PF03938">
    <property type="entry name" value="OmpH"/>
    <property type="match status" value="1"/>
</dbReference>
<organism evidence="2 3">
    <name type="scientific">Rurimicrobium arvi</name>
    <dbReference type="NCBI Taxonomy" id="2049916"/>
    <lineage>
        <taxon>Bacteria</taxon>
        <taxon>Pseudomonadati</taxon>
        <taxon>Bacteroidota</taxon>
        <taxon>Chitinophagia</taxon>
        <taxon>Chitinophagales</taxon>
        <taxon>Chitinophagaceae</taxon>
        <taxon>Rurimicrobium</taxon>
    </lineage>
</organism>
<keyword evidence="1" id="KW-0472">Membrane</keyword>
<proteinExistence type="predicted"/>
<dbReference type="Proteomes" id="UP001501410">
    <property type="component" value="Unassembled WGS sequence"/>
</dbReference>
<evidence type="ECO:0000313" key="3">
    <source>
        <dbReference type="Proteomes" id="UP001501410"/>
    </source>
</evidence>
<reference evidence="3" key="1">
    <citation type="journal article" date="2019" name="Int. J. Syst. Evol. Microbiol.">
        <title>The Global Catalogue of Microorganisms (GCM) 10K type strain sequencing project: providing services to taxonomists for standard genome sequencing and annotation.</title>
        <authorList>
            <consortium name="The Broad Institute Genomics Platform"/>
            <consortium name="The Broad Institute Genome Sequencing Center for Infectious Disease"/>
            <person name="Wu L."/>
            <person name="Ma J."/>
        </authorList>
    </citation>
    <scope>NUCLEOTIDE SEQUENCE [LARGE SCALE GENOMIC DNA]</scope>
    <source>
        <strain evidence="3">JCM 31921</strain>
    </source>
</reference>
<dbReference type="EMBL" id="BAABEZ010000022">
    <property type="protein sequence ID" value="GAA4454333.1"/>
    <property type="molecule type" value="Genomic_DNA"/>
</dbReference>
<protein>
    <recommendedName>
        <fullName evidence="4">OmpH family outer membrane protein</fullName>
    </recommendedName>
</protein>
<dbReference type="SMART" id="SM00935">
    <property type="entry name" value="OmpH"/>
    <property type="match status" value="1"/>
</dbReference>
<dbReference type="InterPro" id="IPR024930">
    <property type="entry name" value="Skp_dom_sf"/>
</dbReference>
<keyword evidence="1" id="KW-1133">Transmembrane helix</keyword>
<comment type="caution">
    <text evidence="2">The sequence shown here is derived from an EMBL/GenBank/DDBJ whole genome shotgun (WGS) entry which is preliminary data.</text>
</comment>
<accession>A0ABP8MQE3</accession>
<dbReference type="Gene3D" id="3.30.910.20">
    <property type="entry name" value="Skp domain"/>
    <property type="match status" value="1"/>
</dbReference>
<evidence type="ECO:0008006" key="4">
    <source>
        <dbReference type="Google" id="ProtNLM"/>
    </source>
</evidence>
<dbReference type="InterPro" id="IPR005632">
    <property type="entry name" value="Chaperone_Skp"/>
</dbReference>
<keyword evidence="1" id="KW-0812">Transmembrane</keyword>
<evidence type="ECO:0000256" key="1">
    <source>
        <dbReference type="SAM" id="Phobius"/>
    </source>
</evidence>